<dbReference type="Pfam" id="PF13692">
    <property type="entry name" value="Glyco_trans_1_4"/>
    <property type="match status" value="1"/>
</dbReference>
<gene>
    <name evidence="1" type="ORF">GWC95_09680</name>
</gene>
<dbReference type="Gene3D" id="3.40.50.2000">
    <property type="entry name" value="Glycogen Phosphorylase B"/>
    <property type="match status" value="1"/>
</dbReference>
<keyword evidence="2" id="KW-1185">Reference proteome</keyword>
<reference evidence="1 2" key="1">
    <citation type="submission" date="2020-01" db="EMBL/GenBank/DDBJ databases">
        <title>Genome analysis.</title>
        <authorList>
            <person name="Wu S."/>
            <person name="Wang G."/>
        </authorList>
    </citation>
    <scope>NUCLEOTIDE SEQUENCE [LARGE SCALE GENOMIC DNA]</scope>
    <source>
        <strain evidence="1 2">SYL130</strain>
    </source>
</reference>
<organism evidence="1 2">
    <name type="scientific">Sediminibacterium roseum</name>
    <dbReference type="NCBI Taxonomy" id="1978412"/>
    <lineage>
        <taxon>Bacteria</taxon>
        <taxon>Pseudomonadati</taxon>
        <taxon>Bacteroidota</taxon>
        <taxon>Chitinophagia</taxon>
        <taxon>Chitinophagales</taxon>
        <taxon>Chitinophagaceae</taxon>
        <taxon>Sediminibacterium</taxon>
    </lineage>
</organism>
<dbReference type="PANTHER" id="PTHR12526">
    <property type="entry name" value="GLYCOSYLTRANSFERASE"/>
    <property type="match status" value="1"/>
</dbReference>
<dbReference type="Proteomes" id="UP000753802">
    <property type="component" value="Unassembled WGS sequence"/>
</dbReference>
<comment type="caution">
    <text evidence="1">The sequence shown here is derived from an EMBL/GenBank/DDBJ whole genome shotgun (WGS) entry which is preliminary data.</text>
</comment>
<name>A0ABW9ZST8_9BACT</name>
<proteinExistence type="predicted"/>
<dbReference type="CDD" id="cd04950">
    <property type="entry name" value="GT4_TuaH-like"/>
    <property type="match status" value="1"/>
</dbReference>
<evidence type="ECO:0000313" key="1">
    <source>
        <dbReference type="EMBL" id="NCI50193.1"/>
    </source>
</evidence>
<dbReference type="EMBL" id="JAACJS010000012">
    <property type="protein sequence ID" value="NCI50193.1"/>
    <property type="molecule type" value="Genomic_DNA"/>
</dbReference>
<accession>A0ABW9ZST8</accession>
<dbReference type="PANTHER" id="PTHR12526:SF630">
    <property type="entry name" value="GLYCOSYLTRANSFERASE"/>
    <property type="match status" value="1"/>
</dbReference>
<dbReference type="RefSeq" id="WP_161818500.1">
    <property type="nucleotide sequence ID" value="NZ_JAACJS010000012.1"/>
</dbReference>
<sequence>MDLVCFSHLRWNFVFQRPQHLLGRMAKYQRVFYVEEPYFNEPEDRIEVHMSNENVLVVTPHTKAGHGTEEAHSFQRNVVHKVWSDYTIRNFGLWYYTPMALPFTRHLQPRVTIFDCMDELSAFRFAPKELIDFESELFSRADIVFTGGHSLYQAKKQKHRNVHAFPSSIEKEHFAKARICKDEPLDQQDIPHPRFGFFGVLDERFDIDLVKKVAEKKPDWHFVLIGPVVKIDPETLPRLKNIHYLGQKNYADLPSYISGWDIATIPFALNESTRYISPTKTPEYLAAGKPVISTAIRDVVTPYGENGLVHIVSSAKEFIEKAEEELNRADRAAWLEKVDGFLEGNSWDNTCGAMRKLIEQKLMGSFN</sequence>
<dbReference type="SUPFAM" id="SSF53756">
    <property type="entry name" value="UDP-Glycosyltransferase/glycogen phosphorylase"/>
    <property type="match status" value="1"/>
</dbReference>
<protein>
    <submittedName>
        <fullName evidence="1">Glycosyltransferase family 1 protein</fullName>
    </submittedName>
</protein>
<evidence type="ECO:0000313" key="2">
    <source>
        <dbReference type="Proteomes" id="UP000753802"/>
    </source>
</evidence>